<keyword evidence="1" id="KW-0677">Repeat</keyword>
<dbReference type="InterPro" id="IPR001466">
    <property type="entry name" value="Beta-lactam-related"/>
</dbReference>
<dbReference type="InterPro" id="IPR021183">
    <property type="entry name" value="NatA_aux_su"/>
</dbReference>
<dbReference type="GO" id="GO:0031415">
    <property type="term" value="C:NatA complex"/>
    <property type="evidence" value="ECO:0007669"/>
    <property type="project" value="TreeGrafter"/>
</dbReference>
<dbReference type="InterPro" id="IPR012338">
    <property type="entry name" value="Beta-lactam/transpept-like"/>
</dbReference>
<dbReference type="SMART" id="SM00028">
    <property type="entry name" value="TPR"/>
    <property type="match status" value="5"/>
</dbReference>
<evidence type="ECO:0000256" key="2">
    <source>
        <dbReference type="ARBA" id="ARBA00022803"/>
    </source>
</evidence>
<keyword evidence="8" id="KW-1185">Reference proteome</keyword>
<dbReference type="Gene3D" id="2.40.128.600">
    <property type="match status" value="1"/>
</dbReference>
<evidence type="ECO:0000256" key="3">
    <source>
        <dbReference type="PROSITE-ProRule" id="PRU00339"/>
    </source>
</evidence>
<sequence length="1310" mass="148793">MRELPQKEANLFKQILRCYETKEYKKGLKGAEQILKKFPEHGETLALKGLFCNHLDKKEEAYEFVRKGLRLDLKSHVCWHVFGLLHRSDRNYEEALKCYSQALRIDKENLQIMRDYSLLQIHTRNYEGFADTLHQLLELKPQNRQFWIGLAIAYHMMGKPDLGIKVLAAFEETLKDEIPAKPDYEHSEMLLYHNSLIQETGDIQAALDHLETLEKHVCDKKAIKEKRAEYLLALGRHEEAEAAYRILIAHNSDNFSYFDGLRKSVGLGNEDLSADDQVKVLDLLKSLQENYPRSNAAKRLPLRYATGDAFVKVADEYLRSMLRKGVPSLFVNIKTLYANNEKEEAIEKLALGYLAALDKSKSFDNSDSAVEPPTALLWTLYFLAQHFDFQRKSGQALSYINRAIEHTPTLVELYMTKGRILKHAGDLVGAMDAVNEARELDLQDRFINSKCTKYMARAGKMNEAEKTVVLFARADLADPLNDLVEMQAMWFSLECGESQLRQGHIGPALKRFHQVEKHFNDFTEDQFDFHMYCLRKMTLRAYVSLLKLEDQLRSHQYYVRAVEGAVRCYVQLFDKPESDDSEATEGMTEAEKKKFRNKQRKAELKAQKETEEKKAQAAQEILKKGGKVDEDPDGLKYTKAEDPIGEALKLLKPLQEQAAERIETHLMGFDLYIRKNKLLLALKALLKSHKIDANNSVLHEQLVRFALAVRKAGNSVKPAVKAVIDKHWDTLYQGKGDDLASFTASFIEKNKDLGSVPHLISAAIAVYLINPDEKSKAEDIVFLMASDKYVKTRSYENCIFARKTLKSWRSSRFKEFSAKAAEWYPKSPEFRDGLEKCRIQCGIPGMSVAILHKGELVLAEGFGKRNEKDPFTAETLAPIGSLTKSFTATTIGELVAEGKLDWDKTPVNKYLPEFELKDPVLTSQLTLVDLLSHRTGLPRETELSWFLSAETRSNLIKRLKHVEMPSKLSSKYLYSNAMYAVAGEAAANVAGATYEEIVRKKVIEPLSLVNSGFSPVEMEKRSSNHSMPYSAASLQDAQNGLFKLEDIGDICKSMAPAGDMFSNVLDMVRWGKVIMNAGEIDGKQVLSKENVQETLTPHTIIACPRRTPEFAPALTYGLGWDLDSYKGHTFYGHDGAVSGFRSRLEIFPDADLVIAQLMNVTNSELFAQGFSRYISDEILNLPKTQDWIINSIKETESRYDLMESMTKSTIPERIQNKPASQELRAYVGEYTNLIHGDVSITVGKDEITGEETLFYKTGCLDGKLSHYHFDSFIYEAKYLEILSSDIITFRGAKDGKVESLELMADEYKRK</sequence>
<organism evidence="7 8">
    <name type="scientific">Entomortierella chlamydospora</name>
    <dbReference type="NCBI Taxonomy" id="101097"/>
    <lineage>
        <taxon>Eukaryota</taxon>
        <taxon>Fungi</taxon>
        <taxon>Fungi incertae sedis</taxon>
        <taxon>Mucoromycota</taxon>
        <taxon>Mortierellomycotina</taxon>
        <taxon>Mortierellomycetes</taxon>
        <taxon>Mortierellales</taxon>
        <taxon>Mortierellaceae</taxon>
        <taxon>Entomortierella</taxon>
    </lineage>
</organism>
<evidence type="ECO:0000313" key="7">
    <source>
        <dbReference type="EMBL" id="KAG0014323.1"/>
    </source>
</evidence>
<feature type="domain" description="Peptidase S12 Pab87-related C-terminal" evidence="6">
    <location>
        <begin position="1213"/>
        <end position="1303"/>
    </location>
</feature>
<dbReference type="Pfam" id="PF00144">
    <property type="entry name" value="Beta-lactamase"/>
    <property type="match status" value="1"/>
</dbReference>
<dbReference type="InterPro" id="IPR021860">
    <property type="entry name" value="Peptidase_S12_Pab87-rel_C"/>
</dbReference>
<evidence type="ECO:0000259" key="6">
    <source>
        <dbReference type="Pfam" id="PF11954"/>
    </source>
</evidence>
<feature type="compositionally biased region" description="Basic and acidic residues" evidence="4">
    <location>
        <begin position="600"/>
        <end position="627"/>
    </location>
</feature>
<dbReference type="Pfam" id="PF13432">
    <property type="entry name" value="TPR_16"/>
    <property type="match status" value="1"/>
</dbReference>
<dbReference type="Gene3D" id="1.25.40.1010">
    <property type="match status" value="1"/>
</dbReference>
<feature type="region of interest" description="Disordered" evidence="4">
    <location>
        <begin position="577"/>
        <end position="627"/>
    </location>
</feature>
<dbReference type="Proteomes" id="UP000703661">
    <property type="component" value="Unassembled WGS sequence"/>
</dbReference>
<feature type="domain" description="Beta-lactamase-related" evidence="5">
    <location>
        <begin position="838"/>
        <end position="1163"/>
    </location>
</feature>
<dbReference type="InterPro" id="IPR011990">
    <property type="entry name" value="TPR-like_helical_dom_sf"/>
</dbReference>
<evidence type="ECO:0000313" key="8">
    <source>
        <dbReference type="Proteomes" id="UP000703661"/>
    </source>
</evidence>
<dbReference type="Pfam" id="PF11954">
    <property type="entry name" value="DUF3471"/>
    <property type="match status" value="1"/>
</dbReference>
<feature type="repeat" description="TPR" evidence="3">
    <location>
        <begin position="76"/>
        <end position="109"/>
    </location>
</feature>
<dbReference type="PANTHER" id="PTHR22767:SF2">
    <property type="entry name" value="N(ALPHA)-ACETYLTRANSFERASE 15_16, ISOFORM A"/>
    <property type="match status" value="1"/>
</dbReference>
<comment type="caution">
    <text evidence="7">The sequence shown here is derived from an EMBL/GenBank/DDBJ whole genome shotgun (WGS) entry which is preliminary data.</text>
</comment>
<keyword evidence="2 3" id="KW-0802">TPR repeat</keyword>
<proteinExistence type="predicted"/>
<dbReference type="SUPFAM" id="SSF56601">
    <property type="entry name" value="beta-lactamase/transpeptidase-like"/>
    <property type="match status" value="1"/>
</dbReference>
<accession>A0A9P6MVH2</accession>
<dbReference type="InterPro" id="IPR019734">
    <property type="entry name" value="TPR_rpt"/>
</dbReference>
<evidence type="ECO:0000256" key="4">
    <source>
        <dbReference type="SAM" id="MobiDB-lite"/>
    </source>
</evidence>
<dbReference type="EMBL" id="JAAAID010000739">
    <property type="protein sequence ID" value="KAG0014323.1"/>
    <property type="molecule type" value="Genomic_DNA"/>
</dbReference>
<dbReference type="PANTHER" id="PTHR22767">
    <property type="entry name" value="N-TERMINAL ACETYLTRANSFERASE-RELATED"/>
    <property type="match status" value="1"/>
</dbReference>
<dbReference type="FunFam" id="1.25.40.1010:FF:000002">
    <property type="entry name" value="N-terminal acetyltransferase catalytic subunit (NAT1)"/>
    <property type="match status" value="1"/>
</dbReference>
<protein>
    <submittedName>
        <fullName evidence="7">N-alpha-acetyltransferase 16, NatA auxiliary subunit</fullName>
    </submittedName>
</protein>
<dbReference type="Gene3D" id="3.40.710.10">
    <property type="entry name" value="DD-peptidase/beta-lactamase superfamily"/>
    <property type="match status" value="1"/>
</dbReference>
<dbReference type="PROSITE" id="PS50005">
    <property type="entry name" value="TPR"/>
    <property type="match status" value="1"/>
</dbReference>
<evidence type="ECO:0000259" key="5">
    <source>
        <dbReference type="Pfam" id="PF00144"/>
    </source>
</evidence>
<gene>
    <name evidence="7" type="primary">NAA16_2</name>
    <name evidence="7" type="ORF">BGZ80_010506</name>
</gene>
<dbReference type="Pfam" id="PF12569">
    <property type="entry name" value="NatA_aux_su"/>
    <property type="match status" value="1"/>
</dbReference>
<name>A0A9P6MVH2_9FUNG</name>
<reference evidence="7" key="1">
    <citation type="journal article" date="2020" name="Fungal Divers.">
        <title>Resolving the Mortierellaceae phylogeny through synthesis of multi-gene phylogenetics and phylogenomics.</title>
        <authorList>
            <person name="Vandepol N."/>
            <person name="Liber J."/>
            <person name="Desiro A."/>
            <person name="Na H."/>
            <person name="Kennedy M."/>
            <person name="Barry K."/>
            <person name="Grigoriev I.V."/>
            <person name="Miller A.N."/>
            <person name="O'Donnell K."/>
            <person name="Stajich J.E."/>
            <person name="Bonito G."/>
        </authorList>
    </citation>
    <scope>NUCLEOTIDE SEQUENCE</scope>
    <source>
        <strain evidence="7">NRRL 2769</strain>
    </source>
</reference>
<dbReference type="SUPFAM" id="SSF48452">
    <property type="entry name" value="TPR-like"/>
    <property type="match status" value="2"/>
</dbReference>
<evidence type="ECO:0000256" key="1">
    <source>
        <dbReference type="ARBA" id="ARBA00022737"/>
    </source>
</evidence>
<dbReference type="FunFam" id="1.25.40.1040:FF:000003">
    <property type="entry name" value="N-terminal acetyltransferase A, auxiliary subunit"/>
    <property type="match status" value="1"/>
</dbReference>
<dbReference type="Gene3D" id="1.25.40.1040">
    <property type="match status" value="1"/>
</dbReference>